<dbReference type="Proteomes" id="UP000199309">
    <property type="component" value="Unassembled WGS sequence"/>
</dbReference>
<keyword evidence="3" id="KW-1185">Reference proteome</keyword>
<sequence>MNTTNDQYAGTISISERAIAVIAAQAAETVDQVVSLAASMAEGVAAKLGRENLAAGVTVHLEGHVAEVTIRLIVQYGYRIPDVALQVQKIVKDTVEQMTGYSVAAVHIVVQEIDFTQPSAAMEMRDDHDR</sequence>
<proteinExistence type="inferred from homology"/>
<dbReference type="OrthoDB" id="9793465at2"/>
<accession>A0A1G9T1N0</accession>
<evidence type="ECO:0000313" key="2">
    <source>
        <dbReference type="EMBL" id="SDM41546.1"/>
    </source>
</evidence>
<protein>
    <submittedName>
        <fullName evidence="2">Uncharacterized conserved protein YloU, alkaline shock protein (Asp23) family</fullName>
    </submittedName>
</protein>
<dbReference type="PANTHER" id="PTHR34297">
    <property type="entry name" value="HYPOTHETICAL CYTOSOLIC PROTEIN-RELATED"/>
    <property type="match status" value="1"/>
</dbReference>
<dbReference type="InterPro" id="IPR005531">
    <property type="entry name" value="Asp23"/>
</dbReference>
<dbReference type="Pfam" id="PF03780">
    <property type="entry name" value="Asp23"/>
    <property type="match status" value="1"/>
</dbReference>
<organism evidence="2 3">
    <name type="scientific">Megasphaera paucivorans</name>
    <dbReference type="NCBI Taxonomy" id="349095"/>
    <lineage>
        <taxon>Bacteria</taxon>
        <taxon>Bacillati</taxon>
        <taxon>Bacillota</taxon>
        <taxon>Negativicutes</taxon>
        <taxon>Veillonellales</taxon>
        <taxon>Veillonellaceae</taxon>
        <taxon>Megasphaera</taxon>
    </lineage>
</organism>
<evidence type="ECO:0000256" key="1">
    <source>
        <dbReference type="ARBA" id="ARBA00005721"/>
    </source>
</evidence>
<dbReference type="EMBL" id="FNHQ01000006">
    <property type="protein sequence ID" value="SDM41546.1"/>
    <property type="molecule type" value="Genomic_DNA"/>
</dbReference>
<reference evidence="2 3" key="1">
    <citation type="submission" date="2016-10" db="EMBL/GenBank/DDBJ databases">
        <authorList>
            <person name="de Groot N.N."/>
        </authorList>
    </citation>
    <scope>NUCLEOTIDE SEQUENCE [LARGE SCALE GENOMIC DNA]</scope>
    <source>
        <strain evidence="2 3">DSM 16981</strain>
    </source>
</reference>
<gene>
    <name evidence="2" type="ORF">SAMN05660299_00843</name>
</gene>
<name>A0A1G9T1N0_9FIRM</name>
<dbReference type="STRING" id="349095.SAMN05660299_00843"/>
<dbReference type="RefSeq" id="WP_091648424.1">
    <property type="nucleotide sequence ID" value="NZ_FNHQ01000006.1"/>
</dbReference>
<evidence type="ECO:0000313" key="3">
    <source>
        <dbReference type="Proteomes" id="UP000199309"/>
    </source>
</evidence>
<comment type="similarity">
    <text evidence="1">Belongs to the asp23 family.</text>
</comment>
<dbReference type="AlphaFoldDB" id="A0A1G9T1N0"/>